<dbReference type="eggNOG" id="COG0194">
    <property type="taxonomic scope" value="Bacteria"/>
</dbReference>
<dbReference type="CDD" id="cd00071">
    <property type="entry name" value="GMPK"/>
    <property type="match status" value="1"/>
</dbReference>
<dbReference type="SMART" id="SM00072">
    <property type="entry name" value="GuKc"/>
    <property type="match status" value="1"/>
</dbReference>
<dbReference type="SUPFAM" id="SSF52540">
    <property type="entry name" value="P-loop containing nucleoside triphosphate hydrolases"/>
    <property type="match status" value="1"/>
</dbReference>
<dbReference type="GO" id="GO:0004385">
    <property type="term" value="F:GMP kinase activity"/>
    <property type="evidence" value="ECO:0007669"/>
    <property type="project" value="TreeGrafter"/>
</dbReference>
<dbReference type="Gene3D" id="3.40.50.300">
    <property type="entry name" value="P-loop containing nucleotide triphosphate hydrolases"/>
    <property type="match status" value="1"/>
</dbReference>
<dbReference type="HOGENOM" id="CLU_001715_1_2_5"/>
<dbReference type="PROSITE" id="PS50052">
    <property type="entry name" value="GUANYLATE_KINASE_2"/>
    <property type="match status" value="1"/>
</dbReference>
<evidence type="ECO:0000313" key="5">
    <source>
        <dbReference type="EMBL" id="AHA27994.1"/>
    </source>
</evidence>
<dbReference type="KEGG" id="lar:lam_648"/>
<dbReference type="STRING" id="1261131.lam_648"/>
<dbReference type="PATRIC" id="fig|1261131.3.peg.617"/>
<dbReference type="PANTHER" id="PTHR23117">
    <property type="entry name" value="GUANYLATE KINASE-RELATED"/>
    <property type="match status" value="1"/>
</dbReference>
<proteinExistence type="inferred from homology"/>
<evidence type="ECO:0000256" key="3">
    <source>
        <dbReference type="ARBA" id="ARBA00022777"/>
    </source>
</evidence>
<evidence type="ECO:0000256" key="1">
    <source>
        <dbReference type="ARBA" id="ARBA00005790"/>
    </source>
</evidence>
<feature type="domain" description="Guanylate kinase-like" evidence="4">
    <location>
        <begin position="2"/>
        <end position="175"/>
    </location>
</feature>
<evidence type="ECO:0000259" key="4">
    <source>
        <dbReference type="PROSITE" id="PS50052"/>
    </source>
</evidence>
<dbReference type="PROSITE" id="PS00856">
    <property type="entry name" value="GUANYLATE_KINASE_1"/>
    <property type="match status" value="1"/>
</dbReference>
<dbReference type="InterPro" id="IPR008145">
    <property type="entry name" value="GK/Ca_channel_bsu"/>
</dbReference>
<accession>U6B4J8</accession>
<dbReference type="EMBL" id="CP006604">
    <property type="protein sequence ID" value="AHA27994.1"/>
    <property type="molecule type" value="Genomic_DNA"/>
</dbReference>
<name>U6B4J8_9HYPH</name>
<evidence type="ECO:0000313" key="6">
    <source>
        <dbReference type="Proteomes" id="UP000017862"/>
    </source>
</evidence>
<evidence type="ECO:0000256" key="2">
    <source>
        <dbReference type="ARBA" id="ARBA00022679"/>
    </source>
</evidence>
<dbReference type="InterPro" id="IPR008144">
    <property type="entry name" value="Guanylate_kin-like_dom"/>
</dbReference>
<organism evidence="5 6">
    <name type="scientific">Candidatus Liberibacter americanus str. Sao Paulo</name>
    <dbReference type="NCBI Taxonomy" id="1261131"/>
    <lineage>
        <taxon>Bacteria</taxon>
        <taxon>Pseudomonadati</taxon>
        <taxon>Pseudomonadota</taxon>
        <taxon>Alphaproteobacteria</taxon>
        <taxon>Hyphomicrobiales</taxon>
        <taxon>Rhizobiaceae</taxon>
        <taxon>Liberibacter</taxon>
    </lineage>
</organism>
<dbReference type="Proteomes" id="UP000017862">
    <property type="component" value="Chromosome"/>
</dbReference>
<dbReference type="Pfam" id="PF00625">
    <property type="entry name" value="Guanylate_kin"/>
    <property type="match status" value="1"/>
</dbReference>
<dbReference type="InterPro" id="IPR020590">
    <property type="entry name" value="Guanylate_kinase_CS"/>
</dbReference>
<keyword evidence="3 5" id="KW-0418">Kinase</keyword>
<gene>
    <name evidence="5" type="primary">gmk</name>
    <name evidence="5" type="ORF">lam_648</name>
</gene>
<keyword evidence="6" id="KW-1185">Reference proteome</keyword>
<dbReference type="AlphaFoldDB" id="U6B4J8"/>
<dbReference type="InterPro" id="IPR027417">
    <property type="entry name" value="P-loop_NTPase"/>
</dbReference>
<reference evidence="5 6" key="1">
    <citation type="journal article" date="2014" name="Mol. Plant Microbe Interact.">
        <title>The complete genome sequence of Candidatus Liberibacter americanus, associated with citrus Huanglongbing.</title>
        <authorList>
            <person name="Wulff N.A."/>
            <person name="Zhang S."/>
            <person name="Setubal J.C."/>
            <person name="Almeida N.F."/>
            <person name="Martins E.C."/>
            <person name="Harakava R."/>
            <person name="Kumar D."/>
            <person name="Rangel L.T."/>
            <person name="Foissac X."/>
            <person name="Bove J."/>
            <person name="Gabriel D.W."/>
        </authorList>
    </citation>
    <scope>NUCLEOTIDE SEQUENCE [LARGE SCALE GENOMIC DNA]</scope>
    <source>
        <strain evidence="5 6">Sao Paulo</strain>
    </source>
</reference>
<sequence length="183" mass="21103">MPFIFVLIGASGVGKTTLAKAVIKCSGNLIMPVGVTTRKPRIGEKQGADYQFISHETFKQWQQEQLFIETAVYRNEQYGLLKSDILETLDNGFDILTILTQEGLQIFEKLFGKQIVSIFISPPHEQELQRRRLKRGYIQEVKGENDIFGMNRAYHFKITNDHLGITCQQIIRIRKMVKEKLNK</sequence>
<dbReference type="Gene3D" id="3.30.63.10">
    <property type="entry name" value="Guanylate Kinase phosphate binding domain"/>
    <property type="match status" value="1"/>
</dbReference>
<comment type="similarity">
    <text evidence="1">Belongs to the guanylate kinase family.</text>
</comment>
<keyword evidence="2" id="KW-0808">Transferase</keyword>
<dbReference type="PANTHER" id="PTHR23117:SF13">
    <property type="entry name" value="GUANYLATE KINASE"/>
    <property type="match status" value="1"/>
</dbReference>
<dbReference type="GO" id="GO:0005829">
    <property type="term" value="C:cytosol"/>
    <property type="evidence" value="ECO:0007669"/>
    <property type="project" value="TreeGrafter"/>
</dbReference>
<protein>
    <submittedName>
        <fullName evidence="5">Guanylate kinase</fullName>
    </submittedName>
</protein>